<protein>
    <submittedName>
        <fullName evidence="1">Uncharacterized protein</fullName>
    </submittedName>
</protein>
<sequence>MASSVEVVDVHVDRHEAALLGDTPAAADLVTDVAEGVAMDARAHALRRTGRGAASIQPWPGRDGRGPYTDVSWDQDHFYMSFHEFGTSIHPARPALGPALDRYVHL</sequence>
<evidence type="ECO:0000313" key="2">
    <source>
        <dbReference type="Proteomes" id="UP000198906"/>
    </source>
</evidence>
<keyword evidence="2" id="KW-1185">Reference proteome</keyword>
<accession>A0A1C6RD27</accession>
<gene>
    <name evidence="1" type="ORF">GA0074694_1033</name>
</gene>
<dbReference type="AlphaFoldDB" id="A0A1C6RD27"/>
<dbReference type="EMBL" id="FMHU01000001">
    <property type="protein sequence ID" value="SCL15055.1"/>
    <property type="molecule type" value="Genomic_DNA"/>
</dbReference>
<evidence type="ECO:0000313" key="1">
    <source>
        <dbReference type="EMBL" id="SCL15055.1"/>
    </source>
</evidence>
<dbReference type="Proteomes" id="UP000198906">
    <property type="component" value="Unassembled WGS sequence"/>
</dbReference>
<name>A0A1C6RD27_9ACTN</name>
<organism evidence="1 2">
    <name type="scientific">Micromonospora inyonensis</name>
    <dbReference type="NCBI Taxonomy" id="47866"/>
    <lineage>
        <taxon>Bacteria</taxon>
        <taxon>Bacillati</taxon>
        <taxon>Actinomycetota</taxon>
        <taxon>Actinomycetes</taxon>
        <taxon>Micromonosporales</taxon>
        <taxon>Micromonosporaceae</taxon>
        <taxon>Micromonospora</taxon>
    </lineage>
</organism>
<dbReference type="STRING" id="47866.GA0074694_1033"/>
<proteinExistence type="predicted"/>
<dbReference type="RefSeq" id="WP_091453165.1">
    <property type="nucleotide sequence ID" value="NZ_FMHU01000001.1"/>
</dbReference>
<reference evidence="2" key="1">
    <citation type="submission" date="2016-06" db="EMBL/GenBank/DDBJ databases">
        <authorList>
            <person name="Varghese N."/>
        </authorList>
    </citation>
    <scope>NUCLEOTIDE SEQUENCE [LARGE SCALE GENOMIC DNA]</scope>
    <source>
        <strain evidence="2">DSM 46123</strain>
    </source>
</reference>